<name>A0ABV5KZZ1_9BACL</name>
<proteinExistence type="inferred from homology"/>
<comment type="caution">
    <text evidence="4">The sequence shown here is derived from an EMBL/GenBank/DDBJ whole genome shotgun (WGS) entry which is preliminary data.</text>
</comment>
<dbReference type="PANTHER" id="PTHR21040">
    <property type="entry name" value="BCDNA.GH04120"/>
    <property type="match status" value="1"/>
</dbReference>
<dbReference type="Pfam" id="PF00728">
    <property type="entry name" value="Glyco_hydro_20"/>
    <property type="match status" value="1"/>
</dbReference>
<evidence type="ECO:0000259" key="3">
    <source>
        <dbReference type="Pfam" id="PF00728"/>
    </source>
</evidence>
<dbReference type="Gene3D" id="3.20.20.80">
    <property type="entry name" value="Glycosidases"/>
    <property type="match status" value="1"/>
</dbReference>
<dbReference type="SUPFAM" id="SSF55545">
    <property type="entry name" value="beta-N-acetylhexosaminidase-like domain"/>
    <property type="match status" value="1"/>
</dbReference>
<keyword evidence="2" id="KW-0378">Hydrolase</keyword>
<comment type="similarity">
    <text evidence="1">Belongs to the glycosyl hydrolase 20 family.</text>
</comment>
<dbReference type="EMBL" id="JBHMDO010000054">
    <property type="protein sequence ID" value="MFB9330800.1"/>
    <property type="molecule type" value="Genomic_DNA"/>
</dbReference>
<evidence type="ECO:0000256" key="2">
    <source>
        <dbReference type="ARBA" id="ARBA00022801"/>
    </source>
</evidence>
<evidence type="ECO:0000256" key="1">
    <source>
        <dbReference type="ARBA" id="ARBA00006285"/>
    </source>
</evidence>
<dbReference type="InterPro" id="IPR015883">
    <property type="entry name" value="Glyco_hydro_20_cat"/>
</dbReference>
<dbReference type="InterPro" id="IPR029018">
    <property type="entry name" value="Hex-like_dom2"/>
</dbReference>
<feature type="domain" description="Glycoside hydrolase family 20 catalytic" evidence="3">
    <location>
        <begin position="149"/>
        <end position="355"/>
    </location>
</feature>
<evidence type="ECO:0000313" key="4">
    <source>
        <dbReference type="EMBL" id="MFB9330800.1"/>
    </source>
</evidence>
<dbReference type="Proteomes" id="UP001589747">
    <property type="component" value="Unassembled WGS sequence"/>
</dbReference>
<protein>
    <submittedName>
        <fullName evidence="4">Family 20 glycosylhydrolase</fullName>
    </submittedName>
</protein>
<evidence type="ECO:0000313" key="5">
    <source>
        <dbReference type="Proteomes" id="UP001589747"/>
    </source>
</evidence>
<dbReference type="PANTHER" id="PTHR21040:SF8">
    <property type="entry name" value="BCDNA.GH04120"/>
    <property type="match status" value="1"/>
</dbReference>
<accession>A0ABV5KZZ1</accession>
<dbReference type="SUPFAM" id="SSF51445">
    <property type="entry name" value="(Trans)glycosidases"/>
    <property type="match status" value="1"/>
</dbReference>
<sequence length="673" mass="76607">MRNASNDYLTLYASLEEQGAYVTGATKVMTEHEPVVALLEEVRADSPGLPSFPSIQFREGAWPAELQARIRDEFGCEEPPSGEAYAIEIAATGIVVYAISARGSLYGAATLGRLAEGGLIRHGLVYNRPTCPVRGLKLYMPTRKGMAYFKQFVDMLCRFQFNTVVLEVGGAMEYEKHPEINDGWVRYCEEMSAYSGKTIEVQDKTYPWYKNSIHVENGGGRYLSQEEVRELVAYCKERFLDVIPEVPSLSHCDYLLINHPELAERKNDPYPDTYCPSDERSYALLFDVLDEVLAVFEPKTVHVGHDEYYSIGLCERCKGKPAEELYANDLRRIHGYLAERGVQTMIWCEKLIDAEDKQGEKWGGAERPMKSHVTGEPLGETIPATYKAIDLVPQDIQMLNWYWGLERQYDRLFLDRGMSLVYGNLEGPAFMDWKERLRAGARGGIISNWSETKEGNLQRNGVLFSMAYSALLFWRDDYEESAYGHVVEYAFEALYRDKHRRLLGSAPGAADTSWAHSTTESSRGTSYVEVVHTTDAYMEYRLFFDGVFLDQAEYRIGAYALVYDDGTEEEVPICYGHNISNKDRLWDRIASADPAPLKKEAYKVDDALFETAYTTRPIQTAQGTYYRWIIDNPRQGQAINRVRLIVDDPDCCTITVKEMRAYPQAADLPVERR</sequence>
<dbReference type="InterPro" id="IPR038901">
    <property type="entry name" value="HEXDC-like"/>
</dbReference>
<reference evidence="4 5" key="1">
    <citation type="submission" date="2024-09" db="EMBL/GenBank/DDBJ databases">
        <authorList>
            <person name="Sun Q."/>
            <person name="Mori K."/>
        </authorList>
    </citation>
    <scope>NUCLEOTIDE SEQUENCE [LARGE SCALE GENOMIC DNA]</scope>
    <source>
        <strain evidence="4 5">TISTR 2452</strain>
    </source>
</reference>
<dbReference type="InterPro" id="IPR017853">
    <property type="entry name" value="GH"/>
</dbReference>
<keyword evidence="5" id="KW-1185">Reference proteome</keyword>
<gene>
    <name evidence="4" type="ORF">ACFFSY_33080</name>
</gene>
<organism evidence="4 5">
    <name type="scientific">Paenibacillus aurantiacus</name>
    <dbReference type="NCBI Taxonomy" id="1936118"/>
    <lineage>
        <taxon>Bacteria</taxon>
        <taxon>Bacillati</taxon>
        <taxon>Bacillota</taxon>
        <taxon>Bacilli</taxon>
        <taxon>Bacillales</taxon>
        <taxon>Paenibacillaceae</taxon>
        <taxon>Paenibacillus</taxon>
    </lineage>
</organism>
<dbReference type="RefSeq" id="WP_377502551.1">
    <property type="nucleotide sequence ID" value="NZ_JBHMDO010000054.1"/>
</dbReference>